<organism evidence="10 11">
    <name type="scientific">Aeromonas molluscorum 848</name>
    <dbReference type="NCBI Taxonomy" id="1268236"/>
    <lineage>
        <taxon>Bacteria</taxon>
        <taxon>Pseudomonadati</taxon>
        <taxon>Pseudomonadota</taxon>
        <taxon>Gammaproteobacteria</taxon>
        <taxon>Aeromonadales</taxon>
        <taxon>Aeromonadaceae</taxon>
        <taxon>Aeromonas</taxon>
    </lineage>
</organism>
<accession>R1H6G7</accession>
<dbReference type="InterPro" id="IPR051800">
    <property type="entry name" value="PqiA-PqiB_transport"/>
</dbReference>
<dbReference type="PANTHER" id="PTHR30462">
    <property type="entry name" value="INTERMEMBRANE TRANSPORT PROTEIN PQIB-RELATED"/>
    <property type="match status" value="1"/>
</dbReference>
<evidence type="ECO:0000256" key="1">
    <source>
        <dbReference type="ARBA" id="ARBA00004533"/>
    </source>
</evidence>
<dbReference type="AlphaFoldDB" id="R1H6G7"/>
<evidence type="ECO:0000256" key="7">
    <source>
        <dbReference type="SAM" id="MobiDB-lite"/>
    </source>
</evidence>
<sequence length="549" mass="60524">MSERKTVKKASAEFFGSAAAIWMVPLVALLIGAWMLFQHWYSQGPSIELTVPTAEGIVAGKTVIRSREVDVGRIEAVELSEDYSHAVITARLSNNAANMLKGDTQFWVVKPRIGREGVSGLGTLLSGAYIELSPGKKGKAKARYEILDIPPLASLDAKGLRLTLNSAETRSLSVGSPIQYKGYTIGQVEEVKFLPEKSELEYQIFINAPYDVLITNNSRFWMTPGFEASLTSEGMKVKMDSLEGLIDGGITVGLPAGWMPGDQVKNKDAFTLFKDQNSVLAGSLDQFIDYVFLFEDSLAGLHPGAAVEYRGVRVGTVVSSPYLIDDKASQLFKSKVIPVLARIEVQRISHRYASAEREQWRKLFSKQFQEGLRATLKTASLLTGGKVIDLNFYPEAPAFMARKMSGFEVFPTTQGGLDQIERKVNLILDKFVDMDIATTLAQVNSSLANLDKTMKNVSSLSANLDKLTSQRATQQLPASLNESLVQLKETLSSYDGASQTNQDLRQSVQSLNQLMRELQPLVHSLNEQPSSLIFDRSRPQDPEPKRGTE</sequence>
<dbReference type="PATRIC" id="fig|1268236.3.peg.1116"/>
<evidence type="ECO:0000313" key="11">
    <source>
        <dbReference type="Proteomes" id="UP000013526"/>
    </source>
</evidence>
<evidence type="ECO:0000256" key="2">
    <source>
        <dbReference type="ARBA" id="ARBA00022475"/>
    </source>
</evidence>
<keyword evidence="11" id="KW-1185">Reference proteome</keyword>
<dbReference type="Proteomes" id="UP000013526">
    <property type="component" value="Unassembled WGS sequence"/>
</dbReference>
<feature type="region of interest" description="Disordered" evidence="7">
    <location>
        <begin position="526"/>
        <end position="549"/>
    </location>
</feature>
<evidence type="ECO:0000256" key="4">
    <source>
        <dbReference type="ARBA" id="ARBA00022692"/>
    </source>
</evidence>
<keyword evidence="6 8" id="KW-0472">Membrane</keyword>
<dbReference type="Pfam" id="PF02470">
    <property type="entry name" value="MlaD"/>
    <property type="match status" value="3"/>
</dbReference>
<reference evidence="10 11" key="1">
    <citation type="journal article" date="2013" name="Genome Announc.">
        <title>Draft Genome Sequence of Aeromonas molluscorum Strain 848TT, Isolated from Bivalve Molluscs.</title>
        <authorList>
            <person name="Spataro N."/>
            <person name="Farfan M."/>
            <person name="Albarral V."/>
            <person name="Sanglas A."/>
            <person name="Loren J.G."/>
            <person name="Fuste M.C."/>
            <person name="Bosch E."/>
        </authorList>
    </citation>
    <scope>NUCLEOTIDE SEQUENCE [LARGE SCALE GENOMIC DNA]</scope>
    <source>
        <strain evidence="10 11">848</strain>
    </source>
</reference>
<evidence type="ECO:0000313" key="10">
    <source>
        <dbReference type="EMBL" id="EOD56086.1"/>
    </source>
</evidence>
<evidence type="ECO:0000256" key="3">
    <source>
        <dbReference type="ARBA" id="ARBA00022519"/>
    </source>
</evidence>
<gene>
    <name evidence="10" type="ORF">G113_05588</name>
</gene>
<name>R1H6G7_9GAMM</name>
<evidence type="ECO:0000256" key="6">
    <source>
        <dbReference type="ARBA" id="ARBA00023136"/>
    </source>
</evidence>
<keyword evidence="3" id="KW-0997">Cell inner membrane</keyword>
<keyword evidence="5 8" id="KW-1133">Transmembrane helix</keyword>
<evidence type="ECO:0000259" key="9">
    <source>
        <dbReference type="Pfam" id="PF02470"/>
    </source>
</evidence>
<dbReference type="RefSeq" id="WP_005895050.1">
    <property type="nucleotide sequence ID" value="NZ_AQGQ01000021.1"/>
</dbReference>
<dbReference type="EMBL" id="AQGQ01000021">
    <property type="protein sequence ID" value="EOD56086.1"/>
    <property type="molecule type" value="Genomic_DNA"/>
</dbReference>
<dbReference type="NCBIfam" id="NF008070">
    <property type="entry name" value="PRK10807.1"/>
    <property type="match status" value="1"/>
</dbReference>
<feature type="transmembrane region" description="Helical" evidence="8">
    <location>
        <begin position="12"/>
        <end position="37"/>
    </location>
</feature>
<feature type="domain" description="Mce/MlaD" evidence="9">
    <location>
        <begin position="44"/>
        <end position="135"/>
    </location>
</feature>
<keyword evidence="4 8" id="KW-0812">Transmembrane</keyword>
<proteinExistence type="predicted"/>
<dbReference type="PANTHER" id="PTHR30462:SF2">
    <property type="entry name" value="INTERMEMBRANE TRANSPORT PROTEIN PQIB"/>
    <property type="match status" value="1"/>
</dbReference>
<dbReference type="InterPro" id="IPR003399">
    <property type="entry name" value="Mce/MlaD"/>
</dbReference>
<feature type="compositionally biased region" description="Basic and acidic residues" evidence="7">
    <location>
        <begin position="535"/>
        <end position="549"/>
    </location>
</feature>
<feature type="domain" description="Mce/MlaD" evidence="9">
    <location>
        <begin position="159"/>
        <end position="220"/>
    </location>
</feature>
<dbReference type="GO" id="GO:0005886">
    <property type="term" value="C:plasma membrane"/>
    <property type="evidence" value="ECO:0007669"/>
    <property type="project" value="UniProtKB-SubCell"/>
</dbReference>
<evidence type="ECO:0000256" key="8">
    <source>
        <dbReference type="SAM" id="Phobius"/>
    </source>
</evidence>
<comment type="caution">
    <text evidence="10">The sequence shown here is derived from an EMBL/GenBank/DDBJ whole genome shotgun (WGS) entry which is preliminary data.</text>
</comment>
<comment type="subcellular location">
    <subcellularLocation>
        <location evidence="1">Cell inner membrane</location>
    </subcellularLocation>
</comment>
<feature type="domain" description="Mce/MlaD" evidence="9">
    <location>
        <begin position="290"/>
        <end position="392"/>
    </location>
</feature>
<protein>
    <submittedName>
        <fullName evidence="10">Paraquat-inducible protein B</fullName>
    </submittedName>
</protein>
<evidence type="ECO:0000256" key="5">
    <source>
        <dbReference type="ARBA" id="ARBA00022989"/>
    </source>
</evidence>
<dbReference type="OrthoDB" id="9806984at2"/>
<keyword evidence="2" id="KW-1003">Cell membrane</keyword>